<evidence type="ECO:0000313" key="3">
    <source>
        <dbReference type="Proteomes" id="UP001500403"/>
    </source>
</evidence>
<dbReference type="Proteomes" id="UP001500403">
    <property type="component" value="Unassembled WGS sequence"/>
</dbReference>
<feature type="region of interest" description="Disordered" evidence="1">
    <location>
        <begin position="58"/>
        <end position="82"/>
    </location>
</feature>
<keyword evidence="3" id="KW-1185">Reference proteome</keyword>
<comment type="caution">
    <text evidence="2">The sequence shown here is derived from an EMBL/GenBank/DDBJ whole genome shotgun (WGS) entry which is preliminary data.</text>
</comment>
<gene>
    <name evidence="2" type="ORF">GCM10010446_22160</name>
</gene>
<accession>A0ABN3X638</accession>
<protein>
    <submittedName>
        <fullName evidence="2">Uncharacterized protein</fullName>
    </submittedName>
</protein>
<feature type="compositionally biased region" description="Polar residues" evidence="1">
    <location>
        <begin position="65"/>
        <end position="82"/>
    </location>
</feature>
<reference evidence="2 3" key="1">
    <citation type="journal article" date="2019" name="Int. J. Syst. Evol. Microbiol.">
        <title>The Global Catalogue of Microorganisms (GCM) 10K type strain sequencing project: providing services to taxonomists for standard genome sequencing and annotation.</title>
        <authorList>
            <consortium name="The Broad Institute Genomics Platform"/>
            <consortium name="The Broad Institute Genome Sequencing Center for Infectious Disease"/>
            <person name="Wu L."/>
            <person name="Ma J."/>
        </authorList>
    </citation>
    <scope>NUCLEOTIDE SEQUENCE [LARGE SCALE GENOMIC DNA]</scope>
    <source>
        <strain evidence="2 3">JCM 9088</strain>
    </source>
</reference>
<evidence type="ECO:0000256" key="1">
    <source>
        <dbReference type="SAM" id="MobiDB-lite"/>
    </source>
</evidence>
<sequence length="82" mass="8181">MSEQPVPAISTSGRGGLGLRADWANRFGLCCVALVFAAFAIDKGAGQPCPNLQTDFGAGPRTAGAPTSSVRSFGAPTSTAPA</sequence>
<organism evidence="2 3">
    <name type="scientific">Streptomyces enissocaesilis</name>
    <dbReference type="NCBI Taxonomy" id="332589"/>
    <lineage>
        <taxon>Bacteria</taxon>
        <taxon>Bacillati</taxon>
        <taxon>Actinomycetota</taxon>
        <taxon>Actinomycetes</taxon>
        <taxon>Kitasatosporales</taxon>
        <taxon>Streptomycetaceae</taxon>
        <taxon>Streptomyces</taxon>
        <taxon>Streptomyces rochei group</taxon>
    </lineage>
</organism>
<evidence type="ECO:0000313" key="2">
    <source>
        <dbReference type="EMBL" id="GAA2936551.1"/>
    </source>
</evidence>
<proteinExistence type="predicted"/>
<name>A0ABN3X638_9ACTN</name>
<dbReference type="EMBL" id="BAAAUD010000020">
    <property type="protein sequence ID" value="GAA2936551.1"/>
    <property type="molecule type" value="Genomic_DNA"/>
</dbReference>